<reference evidence="9" key="1">
    <citation type="submission" date="2021-02" db="EMBL/GenBank/DDBJ databases">
        <authorList>
            <person name="Nowell W R."/>
        </authorList>
    </citation>
    <scope>NUCLEOTIDE SEQUENCE</scope>
</reference>
<proteinExistence type="predicted"/>
<sequence>MASAANPTIKKPSTGTQTIDSLDALLKTDNIFLFIPNIIGYVRVFLSIASFYFMPSHPKITIFCYLTSELLDALDGHAARALGQ</sequence>
<dbReference type="PANTHER" id="PTHR15362:SF4">
    <property type="entry name" value="CDP-DIACYLGLYCEROL--INOSITOL 3-PHOSPHATIDYLTRANSFERASE"/>
    <property type="match status" value="1"/>
</dbReference>
<protein>
    <recommendedName>
        <fullName evidence="12">CDP-diacylglycerol--inositol 3-phosphatidyltransferase</fullName>
    </recommendedName>
</protein>
<dbReference type="PANTHER" id="PTHR15362">
    <property type="entry name" value="PHOSPHATIDYLINOSITOL SYNTHASE"/>
    <property type="match status" value="1"/>
</dbReference>
<dbReference type="GO" id="GO:0005794">
    <property type="term" value="C:Golgi apparatus"/>
    <property type="evidence" value="ECO:0007669"/>
    <property type="project" value="TreeGrafter"/>
</dbReference>
<dbReference type="AlphaFoldDB" id="A0A821HM07"/>
<evidence type="ECO:0000256" key="5">
    <source>
        <dbReference type="ARBA" id="ARBA00023098"/>
    </source>
</evidence>
<dbReference type="GO" id="GO:0003881">
    <property type="term" value="F:CDP-diacylglycerol-inositol 3-phosphatidyltransferase activity"/>
    <property type="evidence" value="ECO:0007669"/>
    <property type="project" value="TreeGrafter"/>
</dbReference>
<feature type="transmembrane region" description="Helical" evidence="8">
    <location>
        <begin position="31"/>
        <end position="53"/>
    </location>
</feature>
<accession>A0A821HM07</accession>
<evidence type="ECO:0000313" key="10">
    <source>
        <dbReference type="EMBL" id="CAF5013318.1"/>
    </source>
</evidence>
<evidence type="ECO:0000256" key="8">
    <source>
        <dbReference type="SAM" id="Phobius"/>
    </source>
</evidence>
<keyword evidence="7" id="KW-1208">Phospholipid metabolism</keyword>
<comment type="subcellular location">
    <subcellularLocation>
        <location evidence="1">Membrane</location>
        <topology evidence="1">Multi-pass membrane protein</topology>
    </subcellularLocation>
</comment>
<comment type="caution">
    <text evidence="9">The sequence shown here is derived from an EMBL/GenBank/DDBJ whole genome shotgun (WGS) entry which is preliminary data.</text>
</comment>
<dbReference type="EMBL" id="CAJOBP010032956">
    <property type="protein sequence ID" value="CAF4683249.1"/>
    <property type="molecule type" value="Genomic_DNA"/>
</dbReference>
<organism evidence="9 11">
    <name type="scientific">Rotaria socialis</name>
    <dbReference type="NCBI Taxonomy" id="392032"/>
    <lineage>
        <taxon>Eukaryota</taxon>
        <taxon>Metazoa</taxon>
        <taxon>Spiralia</taxon>
        <taxon>Gnathifera</taxon>
        <taxon>Rotifera</taxon>
        <taxon>Eurotatoria</taxon>
        <taxon>Bdelloidea</taxon>
        <taxon>Philodinida</taxon>
        <taxon>Philodinidae</taxon>
        <taxon>Rotaria</taxon>
    </lineage>
</organism>
<dbReference type="Proteomes" id="UP000663873">
    <property type="component" value="Unassembled WGS sequence"/>
</dbReference>
<evidence type="ECO:0000256" key="2">
    <source>
        <dbReference type="ARBA" id="ARBA00022679"/>
    </source>
</evidence>
<keyword evidence="4 8" id="KW-1133">Transmembrane helix</keyword>
<dbReference type="Proteomes" id="UP000663848">
    <property type="component" value="Unassembled WGS sequence"/>
</dbReference>
<evidence type="ECO:0000313" key="11">
    <source>
        <dbReference type="Proteomes" id="UP000663873"/>
    </source>
</evidence>
<keyword evidence="2" id="KW-0808">Transferase</keyword>
<evidence type="ECO:0000256" key="3">
    <source>
        <dbReference type="ARBA" id="ARBA00022692"/>
    </source>
</evidence>
<evidence type="ECO:0000256" key="7">
    <source>
        <dbReference type="ARBA" id="ARBA00023264"/>
    </source>
</evidence>
<keyword evidence="11" id="KW-1185">Reference proteome</keyword>
<keyword evidence="3 8" id="KW-0812">Transmembrane</keyword>
<evidence type="ECO:0000256" key="6">
    <source>
        <dbReference type="ARBA" id="ARBA00023136"/>
    </source>
</evidence>
<evidence type="ECO:0008006" key="12">
    <source>
        <dbReference type="Google" id="ProtNLM"/>
    </source>
</evidence>
<dbReference type="Gene3D" id="1.20.120.1760">
    <property type="match status" value="1"/>
</dbReference>
<dbReference type="InterPro" id="IPR000462">
    <property type="entry name" value="CDP-OH_P_trans"/>
</dbReference>
<evidence type="ECO:0000256" key="1">
    <source>
        <dbReference type="ARBA" id="ARBA00004141"/>
    </source>
</evidence>
<keyword evidence="6 8" id="KW-0472">Membrane</keyword>
<name>A0A821HM07_9BILA</name>
<dbReference type="Pfam" id="PF01066">
    <property type="entry name" value="CDP-OH_P_transf"/>
    <property type="match status" value="1"/>
</dbReference>
<dbReference type="EMBL" id="CAJOBR010036256">
    <property type="protein sequence ID" value="CAF5013318.1"/>
    <property type="molecule type" value="Genomic_DNA"/>
</dbReference>
<gene>
    <name evidence="10" type="ORF">QYT958_LOCUS39280</name>
    <name evidence="9" type="ORF">UJA718_LOCUS35360</name>
</gene>
<keyword evidence="5" id="KW-0443">Lipid metabolism</keyword>
<evidence type="ECO:0000256" key="4">
    <source>
        <dbReference type="ARBA" id="ARBA00022989"/>
    </source>
</evidence>
<dbReference type="GO" id="GO:0016020">
    <property type="term" value="C:membrane"/>
    <property type="evidence" value="ECO:0007669"/>
    <property type="project" value="UniProtKB-SubCell"/>
</dbReference>
<dbReference type="GO" id="GO:0006661">
    <property type="term" value="P:phosphatidylinositol biosynthetic process"/>
    <property type="evidence" value="ECO:0007669"/>
    <property type="project" value="TreeGrafter"/>
</dbReference>
<feature type="non-terminal residue" evidence="9">
    <location>
        <position position="1"/>
    </location>
</feature>
<dbReference type="InterPro" id="IPR043130">
    <property type="entry name" value="CDP-OH_PTrfase_TM_dom"/>
</dbReference>
<evidence type="ECO:0000313" key="9">
    <source>
        <dbReference type="EMBL" id="CAF4683249.1"/>
    </source>
</evidence>